<dbReference type="RefSeq" id="WP_380885917.1">
    <property type="nucleotide sequence ID" value="NZ_JBHUDY010000001.1"/>
</dbReference>
<keyword evidence="2" id="KW-1185">Reference proteome</keyword>
<name>A0ABW4HYU9_9SPHN</name>
<gene>
    <name evidence="1" type="ORF">ACFSCW_00815</name>
</gene>
<protein>
    <submittedName>
        <fullName evidence="1">Uncharacterized protein</fullName>
    </submittedName>
</protein>
<evidence type="ECO:0000313" key="2">
    <source>
        <dbReference type="Proteomes" id="UP001597115"/>
    </source>
</evidence>
<organism evidence="1 2">
    <name type="scientific">Sphingomonas tabacisoli</name>
    <dbReference type="NCBI Taxonomy" id="2249466"/>
    <lineage>
        <taxon>Bacteria</taxon>
        <taxon>Pseudomonadati</taxon>
        <taxon>Pseudomonadota</taxon>
        <taxon>Alphaproteobacteria</taxon>
        <taxon>Sphingomonadales</taxon>
        <taxon>Sphingomonadaceae</taxon>
        <taxon>Sphingomonas</taxon>
    </lineage>
</organism>
<evidence type="ECO:0000313" key="1">
    <source>
        <dbReference type="EMBL" id="MFD1610336.1"/>
    </source>
</evidence>
<reference evidence="2" key="1">
    <citation type="journal article" date="2019" name="Int. J. Syst. Evol. Microbiol.">
        <title>The Global Catalogue of Microorganisms (GCM) 10K type strain sequencing project: providing services to taxonomists for standard genome sequencing and annotation.</title>
        <authorList>
            <consortium name="The Broad Institute Genomics Platform"/>
            <consortium name="The Broad Institute Genome Sequencing Center for Infectious Disease"/>
            <person name="Wu L."/>
            <person name="Ma J."/>
        </authorList>
    </citation>
    <scope>NUCLEOTIDE SEQUENCE [LARGE SCALE GENOMIC DNA]</scope>
    <source>
        <strain evidence="2">CGMCC 1.16275</strain>
    </source>
</reference>
<sequence>MNQSNEPQSSARERIGELYNALMTQIVFRLDATLESGKEARDNKDHPDNWKNAEFCYLQVRKVCEYLALAILVAHDGYEGATSKKYRSSYHAGDLFDELMKLNRYAFPVPVLVMMDAQGEGRHHVEPKSNGLTIAELKYIYGQCSDRLHVGTLKKLLSGRAQAYDLTELMGWRNRLVETLNTHMVLLPEILSVLLVVLKDENDGLVHCAFGDADGEFVIGDRVEFAVDRKL</sequence>
<dbReference type="Proteomes" id="UP001597115">
    <property type="component" value="Unassembled WGS sequence"/>
</dbReference>
<dbReference type="EMBL" id="JBHUDY010000001">
    <property type="protein sequence ID" value="MFD1610336.1"/>
    <property type="molecule type" value="Genomic_DNA"/>
</dbReference>
<accession>A0ABW4HYU9</accession>
<proteinExistence type="predicted"/>
<comment type="caution">
    <text evidence="1">The sequence shown here is derived from an EMBL/GenBank/DDBJ whole genome shotgun (WGS) entry which is preliminary data.</text>
</comment>